<evidence type="ECO:0000313" key="10">
    <source>
        <dbReference type="Proteomes" id="UP001153076"/>
    </source>
</evidence>
<dbReference type="PANTHER" id="PTHR10361">
    <property type="entry name" value="SODIUM-BILE ACID COTRANSPORTER"/>
    <property type="match status" value="1"/>
</dbReference>
<evidence type="ECO:0000256" key="4">
    <source>
        <dbReference type="ARBA" id="ARBA00022692"/>
    </source>
</evidence>
<evidence type="ECO:0000256" key="3">
    <source>
        <dbReference type="ARBA" id="ARBA00006528"/>
    </source>
</evidence>
<protein>
    <submittedName>
        <fullName evidence="9">Uncharacterized protein</fullName>
    </submittedName>
</protein>
<reference evidence="9" key="1">
    <citation type="submission" date="2022-04" db="EMBL/GenBank/DDBJ databases">
        <title>Carnegiea gigantea Genome sequencing and assembly v2.</title>
        <authorList>
            <person name="Copetti D."/>
            <person name="Sanderson M.J."/>
            <person name="Burquez A."/>
            <person name="Wojciechowski M.F."/>
        </authorList>
    </citation>
    <scope>NUCLEOTIDE SEQUENCE</scope>
    <source>
        <strain evidence="9">SGP5-SGP5p</strain>
        <tissue evidence="9">Aerial part</tissue>
    </source>
</reference>
<feature type="region of interest" description="Disordered" evidence="7">
    <location>
        <begin position="1"/>
        <end position="33"/>
    </location>
</feature>
<evidence type="ECO:0000256" key="5">
    <source>
        <dbReference type="ARBA" id="ARBA00022989"/>
    </source>
</evidence>
<proteinExistence type="inferred from homology"/>
<evidence type="ECO:0000256" key="8">
    <source>
        <dbReference type="SAM" id="Phobius"/>
    </source>
</evidence>
<name>A0A9Q1QH54_9CARY</name>
<dbReference type="Proteomes" id="UP001153076">
    <property type="component" value="Unassembled WGS sequence"/>
</dbReference>
<evidence type="ECO:0000256" key="1">
    <source>
        <dbReference type="ARBA" id="ARBA00004119"/>
    </source>
</evidence>
<dbReference type="Gene3D" id="1.20.1530.20">
    <property type="match status" value="2"/>
</dbReference>
<feature type="compositionally biased region" description="Basic and acidic residues" evidence="7">
    <location>
        <begin position="12"/>
        <end position="21"/>
    </location>
</feature>
<evidence type="ECO:0000256" key="2">
    <source>
        <dbReference type="ARBA" id="ARBA00004141"/>
    </source>
</evidence>
<evidence type="ECO:0000256" key="6">
    <source>
        <dbReference type="ARBA" id="ARBA00023136"/>
    </source>
</evidence>
<dbReference type="Pfam" id="PF01758">
    <property type="entry name" value="SBF"/>
    <property type="match status" value="1"/>
</dbReference>
<feature type="transmembrane region" description="Helical" evidence="8">
    <location>
        <begin position="453"/>
        <end position="475"/>
    </location>
</feature>
<dbReference type="InterPro" id="IPR002657">
    <property type="entry name" value="BilAc:Na_symport/Acr3"/>
</dbReference>
<keyword evidence="4 8" id="KW-0812">Transmembrane</keyword>
<feature type="transmembrane region" description="Helical" evidence="8">
    <location>
        <begin position="281"/>
        <end position="301"/>
    </location>
</feature>
<keyword evidence="6 8" id="KW-0472">Membrane</keyword>
<dbReference type="GO" id="GO:0009941">
    <property type="term" value="C:chloroplast envelope"/>
    <property type="evidence" value="ECO:0007669"/>
    <property type="project" value="UniProtKB-SubCell"/>
</dbReference>
<gene>
    <name evidence="9" type="ORF">Cgig2_019778</name>
</gene>
<keyword evidence="10" id="KW-1185">Reference proteome</keyword>
<organism evidence="9 10">
    <name type="scientific">Carnegiea gigantea</name>
    <dbReference type="NCBI Taxonomy" id="171969"/>
    <lineage>
        <taxon>Eukaryota</taxon>
        <taxon>Viridiplantae</taxon>
        <taxon>Streptophyta</taxon>
        <taxon>Embryophyta</taxon>
        <taxon>Tracheophyta</taxon>
        <taxon>Spermatophyta</taxon>
        <taxon>Magnoliopsida</taxon>
        <taxon>eudicotyledons</taxon>
        <taxon>Gunneridae</taxon>
        <taxon>Pentapetalae</taxon>
        <taxon>Caryophyllales</taxon>
        <taxon>Cactineae</taxon>
        <taxon>Cactaceae</taxon>
        <taxon>Cactoideae</taxon>
        <taxon>Echinocereeae</taxon>
        <taxon>Carnegiea</taxon>
    </lineage>
</organism>
<dbReference type="EMBL" id="JAKOGI010000157">
    <property type="protein sequence ID" value="KAJ8441644.1"/>
    <property type="molecule type" value="Genomic_DNA"/>
</dbReference>
<dbReference type="InterPro" id="IPR004710">
    <property type="entry name" value="Bilac:Na_transpt"/>
</dbReference>
<feature type="compositionally biased region" description="Polar residues" evidence="7">
    <location>
        <begin position="1"/>
        <end position="11"/>
    </location>
</feature>
<evidence type="ECO:0000313" key="9">
    <source>
        <dbReference type="EMBL" id="KAJ8441644.1"/>
    </source>
</evidence>
<feature type="transmembrane region" description="Helical" evidence="8">
    <location>
        <begin position="379"/>
        <end position="399"/>
    </location>
</feature>
<comment type="caution">
    <text evidence="9">The sequence shown here is derived from an EMBL/GenBank/DDBJ whole genome shotgun (WGS) entry which is preliminary data.</text>
</comment>
<evidence type="ECO:0000256" key="7">
    <source>
        <dbReference type="SAM" id="MobiDB-lite"/>
    </source>
</evidence>
<accession>A0A9Q1QH54</accession>
<keyword evidence="5 8" id="KW-1133">Transmembrane helix</keyword>
<feature type="transmembrane region" description="Helical" evidence="8">
    <location>
        <begin position="177"/>
        <end position="195"/>
    </location>
</feature>
<sequence length="485" mass="52496">MRETNDQSTELETLKYQREESSGNEAPRIGSSPKAMMQSAVSPVHTQSFPQYRQHCLLSIRDRIRHFLPTKQVHSPSYHPRLRCHYDFPTQPRKPLSFPATDGHFLAPKLANGVRHSTHHLCGNSSNISSASTKAQFRGFLESLSEALSTAFPVWVALGCLMGLWKPNSFNWVTPRLSIWGLTIIMLGMGMTLTFDDLQGAFAMPKEVLAGFCLQYSIISVLEPKLKERSTKFHVMPLSGYLVSKLLGLPSHFAAGLILVGCCPGGTASNIVTYIARGNVALSVVMTAASTFSSVVMTPFLTAKLAGQYIAVDAAGLFKSTLQVVLLPVLVGAFLNQYFQGLVRLVSPLMPPLAVATVAILCGNAIAQSSSVILMSARQVVLAVCLLHASGFFFGYALARLLGVDVSAARTISIEVGMQARYVDINRPYFLLEPSNSVLGVVLANKHFGDPLTAVPCAVSSVCHSIIGSALAGIWRRSSPKEITD</sequence>
<dbReference type="InterPro" id="IPR038770">
    <property type="entry name" value="Na+/solute_symporter_sf"/>
</dbReference>
<dbReference type="OrthoDB" id="203097at2759"/>
<dbReference type="GO" id="GO:0016020">
    <property type="term" value="C:membrane"/>
    <property type="evidence" value="ECO:0007669"/>
    <property type="project" value="UniProtKB-SubCell"/>
</dbReference>
<feature type="transmembrane region" description="Helical" evidence="8">
    <location>
        <begin position="147"/>
        <end position="165"/>
    </location>
</feature>
<comment type="similarity">
    <text evidence="3">Belongs to the bile acid:sodium symporter (BASS) (TC 2.A.28) family.</text>
</comment>
<feature type="transmembrane region" description="Helical" evidence="8">
    <location>
        <begin position="253"/>
        <end position="275"/>
    </location>
</feature>
<dbReference type="AlphaFoldDB" id="A0A9Q1QH54"/>
<feature type="transmembrane region" description="Helical" evidence="8">
    <location>
        <begin position="345"/>
        <end position="367"/>
    </location>
</feature>
<comment type="subcellular location">
    <subcellularLocation>
        <location evidence="2">Membrane</location>
        <topology evidence="2">Multi-pass membrane protein</topology>
    </subcellularLocation>
    <subcellularLocation>
        <location evidence="1">Plastid</location>
        <location evidence="1">Chloroplast envelope</location>
    </subcellularLocation>
</comment>
<dbReference type="PANTHER" id="PTHR10361:SF28">
    <property type="entry name" value="P3 PROTEIN-RELATED"/>
    <property type="match status" value="1"/>
</dbReference>